<evidence type="ECO:0000256" key="3">
    <source>
        <dbReference type="ARBA" id="ARBA00022475"/>
    </source>
</evidence>
<keyword evidence="7" id="KW-0325">Glycoprotein</keyword>
<evidence type="ECO:0000256" key="5">
    <source>
        <dbReference type="ARBA" id="ARBA00022729"/>
    </source>
</evidence>
<accession>A0ABD3ARZ7</accession>
<evidence type="ECO:0000256" key="2">
    <source>
        <dbReference type="ARBA" id="ARBA00009748"/>
    </source>
</evidence>
<evidence type="ECO:0000256" key="10">
    <source>
        <dbReference type="SAM" id="Phobius"/>
    </source>
</evidence>
<keyword evidence="4" id="KW-0336">GPI-anchor</keyword>
<keyword evidence="10" id="KW-0812">Transmembrane</keyword>
<keyword evidence="10" id="KW-0472">Membrane</keyword>
<evidence type="ECO:0000256" key="6">
    <source>
        <dbReference type="ARBA" id="ARBA00023157"/>
    </source>
</evidence>
<evidence type="ECO:0000259" key="11">
    <source>
        <dbReference type="Pfam" id="PF14368"/>
    </source>
</evidence>
<feature type="compositionally biased region" description="Low complexity" evidence="9">
    <location>
        <begin position="134"/>
        <end position="151"/>
    </location>
</feature>
<evidence type="ECO:0000256" key="1">
    <source>
        <dbReference type="ARBA" id="ARBA00004609"/>
    </source>
</evidence>
<dbReference type="AlphaFoldDB" id="A0ABD3ARZ7"/>
<reference evidence="12 13" key="1">
    <citation type="submission" date="2024-11" db="EMBL/GenBank/DDBJ databases">
        <title>A near-complete genome assembly of Cinchona calisaya.</title>
        <authorList>
            <person name="Lian D.C."/>
            <person name="Zhao X.W."/>
            <person name="Wei L."/>
        </authorList>
    </citation>
    <scope>NUCLEOTIDE SEQUENCE [LARGE SCALE GENOMIC DNA]</scope>
    <source>
        <tissue evidence="12">Nenye</tissue>
    </source>
</reference>
<dbReference type="GO" id="GO:0098552">
    <property type="term" value="C:side of membrane"/>
    <property type="evidence" value="ECO:0007669"/>
    <property type="project" value="UniProtKB-KW"/>
</dbReference>
<dbReference type="Gene3D" id="1.10.110.10">
    <property type="entry name" value="Plant lipid-transfer and hydrophobic proteins"/>
    <property type="match status" value="1"/>
</dbReference>
<feature type="domain" description="Bifunctional inhibitor/plant lipid transfer protein/seed storage helical" evidence="11">
    <location>
        <begin position="32"/>
        <end position="114"/>
    </location>
</feature>
<name>A0ABD3ARZ7_9GENT</name>
<evidence type="ECO:0000256" key="4">
    <source>
        <dbReference type="ARBA" id="ARBA00022622"/>
    </source>
</evidence>
<keyword evidence="13" id="KW-1185">Reference proteome</keyword>
<dbReference type="GO" id="GO:0005886">
    <property type="term" value="C:plasma membrane"/>
    <property type="evidence" value="ECO:0007669"/>
    <property type="project" value="UniProtKB-SubCell"/>
</dbReference>
<keyword evidence="10" id="KW-1133">Transmembrane helix</keyword>
<gene>
    <name evidence="12" type="ORF">ACH5RR_007486</name>
</gene>
<protein>
    <recommendedName>
        <fullName evidence="11">Bifunctional inhibitor/plant lipid transfer protein/seed storage helical domain-containing protein</fullName>
    </recommendedName>
</protein>
<dbReference type="EMBL" id="JBJUIK010000003">
    <property type="protein sequence ID" value="KAL3533965.1"/>
    <property type="molecule type" value="Genomic_DNA"/>
</dbReference>
<keyword evidence="6" id="KW-1015">Disulfide bond</keyword>
<evidence type="ECO:0000256" key="8">
    <source>
        <dbReference type="ARBA" id="ARBA00023288"/>
    </source>
</evidence>
<dbReference type="PROSITE" id="PS51257">
    <property type="entry name" value="PROKAR_LIPOPROTEIN"/>
    <property type="match status" value="1"/>
</dbReference>
<feature type="transmembrane region" description="Helical" evidence="10">
    <location>
        <begin position="163"/>
        <end position="182"/>
    </location>
</feature>
<feature type="transmembrane region" description="Helical" evidence="10">
    <location>
        <begin position="6"/>
        <end position="26"/>
    </location>
</feature>
<keyword evidence="8" id="KW-0449">Lipoprotein</keyword>
<dbReference type="SUPFAM" id="SSF47699">
    <property type="entry name" value="Bifunctional inhibitor/lipid-transfer protein/seed storage 2S albumin"/>
    <property type="match status" value="1"/>
</dbReference>
<keyword evidence="3" id="KW-1003">Cell membrane</keyword>
<dbReference type="CDD" id="cd00010">
    <property type="entry name" value="AAI_LTSS"/>
    <property type="match status" value="1"/>
</dbReference>
<keyword evidence="5" id="KW-0732">Signal</keyword>
<evidence type="ECO:0000313" key="12">
    <source>
        <dbReference type="EMBL" id="KAL3533965.1"/>
    </source>
</evidence>
<dbReference type="Pfam" id="PF14368">
    <property type="entry name" value="LTP_2"/>
    <property type="match status" value="1"/>
</dbReference>
<evidence type="ECO:0000256" key="9">
    <source>
        <dbReference type="SAM" id="MobiDB-lite"/>
    </source>
</evidence>
<dbReference type="Proteomes" id="UP001630127">
    <property type="component" value="Unassembled WGS sequence"/>
</dbReference>
<comment type="subcellular location">
    <subcellularLocation>
        <location evidence="1">Cell membrane</location>
        <topology evidence="1">Lipid-anchor</topology>
        <topology evidence="1">GPI-anchor</topology>
    </subcellularLocation>
</comment>
<evidence type="ECO:0000256" key="7">
    <source>
        <dbReference type="ARBA" id="ARBA00023180"/>
    </source>
</evidence>
<dbReference type="PANTHER" id="PTHR33044">
    <property type="entry name" value="BIFUNCTIONAL INHIBITOR/LIPID-TRANSFER PROTEIN/SEED STORAGE 2S ALBUMIN SUPERFAMILY PROTEIN-RELATED"/>
    <property type="match status" value="1"/>
</dbReference>
<dbReference type="InterPro" id="IPR016140">
    <property type="entry name" value="Bifunc_inhib/LTP/seed_store"/>
</dbReference>
<sequence length="184" mass="20493">MRKFSARVFSLWLIILMMMVGCVILVRCDFAQDKKECQDQLIGLSPCISFISEEEKSPSPVCCLKLGINFEQKRKCMCMLVRDRNDPGVGFKINATLALSLPFICHIPSNETECLDFLHLDPQSPEAQVFKQFSNSNSSGSSSITTANGNSESSSSTVRGKGWINLVMVGGISIWLLMHVHFHN</sequence>
<evidence type="ECO:0000313" key="13">
    <source>
        <dbReference type="Proteomes" id="UP001630127"/>
    </source>
</evidence>
<dbReference type="InterPro" id="IPR043325">
    <property type="entry name" value="LTSS"/>
</dbReference>
<comment type="similarity">
    <text evidence="2">Belongs to the plant LTP family.</text>
</comment>
<proteinExistence type="inferred from homology"/>
<organism evidence="12 13">
    <name type="scientific">Cinchona calisaya</name>
    <dbReference type="NCBI Taxonomy" id="153742"/>
    <lineage>
        <taxon>Eukaryota</taxon>
        <taxon>Viridiplantae</taxon>
        <taxon>Streptophyta</taxon>
        <taxon>Embryophyta</taxon>
        <taxon>Tracheophyta</taxon>
        <taxon>Spermatophyta</taxon>
        <taxon>Magnoliopsida</taxon>
        <taxon>eudicotyledons</taxon>
        <taxon>Gunneridae</taxon>
        <taxon>Pentapetalae</taxon>
        <taxon>asterids</taxon>
        <taxon>lamiids</taxon>
        <taxon>Gentianales</taxon>
        <taxon>Rubiaceae</taxon>
        <taxon>Cinchonoideae</taxon>
        <taxon>Cinchoneae</taxon>
        <taxon>Cinchona</taxon>
    </lineage>
</organism>
<dbReference type="InterPro" id="IPR036312">
    <property type="entry name" value="Bifun_inhib/LTP/seed_sf"/>
</dbReference>
<feature type="region of interest" description="Disordered" evidence="9">
    <location>
        <begin position="134"/>
        <end position="158"/>
    </location>
</feature>
<comment type="caution">
    <text evidence="12">The sequence shown here is derived from an EMBL/GenBank/DDBJ whole genome shotgun (WGS) entry which is preliminary data.</text>
</comment>